<dbReference type="STRING" id="645133.E3QKH4"/>
<keyword evidence="3" id="KW-1185">Reference proteome</keyword>
<evidence type="ECO:0000313" key="2">
    <source>
        <dbReference type="EMBL" id="EFQ31362.1"/>
    </source>
</evidence>
<reference evidence="3" key="1">
    <citation type="journal article" date="2012" name="Nat. Genet.">
        <title>Lifestyle transitions in plant pathogenic Colletotrichum fungi deciphered by genome and transcriptome analyses.</title>
        <authorList>
            <person name="O'Connell R.J."/>
            <person name="Thon M.R."/>
            <person name="Hacquard S."/>
            <person name="Amyotte S.G."/>
            <person name="Kleemann J."/>
            <person name="Torres M.F."/>
            <person name="Damm U."/>
            <person name="Buiate E.A."/>
            <person name="Epstein L."/>
            <person name="Alkan N."/>
            <person name="Altmueller J."/>
            <person name="Alvarado-Balderrama L."/>
            <person name="Bauser C.A."/>
            <person name="Becker C."/>
            <person name="Birren B.W."/>
            <person name="Chen Z."/>
            <person name="Choi J."/>
            <person name="Crouch J.A."/>
            <person name="Duvick J.P."/>
            <person name="Farman M.A."/>
            <person name="Gan P."/>
            <person name="Heiman D."/>
            <person name="Henrissat B."/>
            <person name="Howard R.J."/>
            <person name="Kabbage M."/>
            <person name="Koch C."/>
            <person name="Kracher B."/>
            <person name="Kubo Y."/>
            <person name="Law A.D."/>
            <person name="Lebrun M.-H."/>
            <person name="Lee Y.-H."/>
            <person name="Miyara I."/>
            <person name="Moore N."/>
            <person name="Neumann U."/>
            <person name="Nordstroem K."/>
            <person name="Panaccione D.G."/>
            <person name="Panstruga R."/>
            <person name="Place M."/>
            <person name="Proctor R.H."/>
            <person name="Prusky D."/>
            <person name="Rech G."/>
            <person name="Reinhardt R."/>
            <person name="Rollins J.A."/>
            <person name="Rounsley S."/>
            <person name="Schardl C.L."/>
            <person name="Schwartz D.C."/>
            <person name="Shenoy N."/>
            <person name="Shirasu K."/>
            <person name="Sikhakolli U.R."/>
            <person name="Stueber K."/>
            <person name="Sukno S.A."/>
            <person name="Sweigard J.A."/>
            <person name="Takano Y."/>
            <person name="Takahara H."/>
            <person name="Trail F."/>
            <person name="van der Does H.C."/>
            <person name="Voll L.M."/>
            <person name="Will I."/>
            <person name="Young S."/>
            <person name="Zeng Q."/>
            <person name="Zhang J."/>
            <person name="Zhou S."/>
            <person name="Dickman M.B."/>
            <person name="Schulze-Lefert P."/>
            <person name="Ver Loren van Themaat E."/>
            <person name="Ma L.-J."/>
            <person name="Vaillancourt L.J."/>
        </authorList>
    </citation>
    <scope>NUCLEOTIDE SEQUENCE [LARGE SCALE GENOMIC DNA]</scope>
    <source>
        <strain evidence="3">M1.001 / M2 / FGSC 10212</strain>
    </source>
</reference>
<dbReference type="OrthoDB" id="2151789at2759"/>
<gene>
    <name evidence="2" type="ORF">GLRG_06506</name>
</gene>
<evidence type="ECO:0000313" key="3">
    <source>
        <dbReference type="Proteomes" id="UP000008782"/>
    </source>
</evidence>
<dbReference type="GeneID" id="24411871"/>
<dbReference type="AlphaFoldDB" id="E3QKH4"/>
<protein>
    <recommendedName>
        <fullName evidence="4">Secreted protein</fullName>
    </recommendedName>
</protein>
<proteinExistence type="predicted"/>
<dbReference type="RefSeq" id="XP_008095382.1">
    <property type="nucleotide sequence ID" value="XM_008097191.1"/>
</dbReference>
<sequence>MSRFLWRAIVAALPAFNVSSDPTTCKVLNMQFPRRVISPNNAALYASTQSSYYSGQERTMKLNCIFMPTTTAKVSKLVKAMIPRQAQDALFAIRSGSHTL</sequence>
<keyword evidence="1" id="KW-0732">Signal</keyword>
<dbReference type="VEuPathDB" id="FungiDB:GLRG_06506"/>
<dbReference type="Proteomes" id="UP000008782">
    <property type="component" value="Unassembled WGS sequence"/>
</dbReference>
<feature type="chain" id="PRO_5003179821" description="Secreted protein" evidence="1">
    <location>
        <begin position="21"/>
        <end position="100"/>
    </location>
</feature>
<feature type="signal peptide" evidence="1">
    <location>
        <begin position="1"/>
        <end position="20"/>
    </location>
</feature>
<organism evidence="3">
    <name type="scientific">Colletotrichum graminicola (strain M1.001 / M2 / FGSC 10212)</name>
    <name type="common">Maize anthracnose fungus</name>
    <name type="synonym">Glomerella graminicola</name>
    <dbReference type="NCBI Taxonomy" id="645133"/>
    <lineage>
        <taxon>Eukaryota</taxon>
        <taxon>Fungi</taxon>
        <taxon>Dikarya</taxon>
        <taxon>Ascomycota</taxon>
        <taxon>Pezizomycotina</taxon>
        <taxon>Sordariomycetes</taxon>
        <taxon>Hypocreomycetidae</taxon>
        <taxon>Glomerellales</taxon>
        <taxon>Glomerellaceae</taxon>
        <taxon>Colletotrichum</taxon>
        <taxon>Colletotrichum graminicola species complex</taxon>
    </lineage>
</organism>
<dbReference type="HOGENOM" id="CLU_2305881_0_0_1"/>
<dbReference type="EMBL" id="GG697355">
    <property type="protein sequence ID" value="EFQ31362.1"/>
    <property type="molecule type" value="Genomic_DNA"/>
</dbReference>
<accession>E3QKH4</accession>
<evidence type="ECO:0008006" key="4">
    <source>
        <dbReference type="Google" id="ProtNLM"/>
    </source>
</evidence>
<name>E3QKH4_COLGM</name>
<evidence type="ECO:0000256" key="1">
    <source>
        <dbReference type="SAM" id="SignalP"/>
    </source>
</evidence>